<organism evidence="3 4">
    <name type="scientific">Acidianus hospitalis</name>
    <dbReference type="NCBI Taxonomy" id="563177"/>
    <lineage>
        <taxon>Archaea</taxon>
        <taxon>Thermoproteota</taxon>
        <taxon>Thermoprotei</taxon>
        <taxon>Sulfolobales</taxon>
        <taxon>Sulfolobaceae</taxon>
        <taxon>Acidianus</taxon>
    </lineage>
</organism>
<dbReference type="EMBL" id="QEFD01000115">
    <property type="protein sequence ID" value="PVU76251.1"/>
    <property type="molecule type" value="Genomic_DNA"/>
</dbReference>
<sequence>GTIRGDFALSKAENVIHASDSPEKAKKEMSLFFEETELQLNTQTV</sequence>
<feature type="non-terminal residue" evidence="3">
    <location>
        <position position="1"/>
    </location>
</feature>
<comment type="caution">
    <text evidence="1">Lacks conserved residue(s) required for the propagation of feature annotation.</text>
</comment>
<evidence type="ECO:0000313" key="4">
    <source>
        <dbReference type="Proteomes" id="UP000245638"/>
    </source>
</evidence>
<dbReference type="GO" id="GO:0016301">
    <property type="term" value="F:kinase activity"/>
    <property type="evidence" value="ECO:0007669"/>
    <property type="project" value="UniProtKB-KW"/>
</dbReference>
<feature type="domain" description="Nucleoside diphosphate kinase-like" evidence="2">
    <location>
        <begin position="1"/>
        <end position="37"/>
    </location>
</feature>
<reference evidence="3 4" key="1">
    <citation type="journal article" date="2015" name="Appl. Environ. Microbiol.">
        <title>Nanoarchaeota, Their Sulfolobales Host, and Nanoarchaeota Virus Distribution across Yellowstone National Park Hot Springs.</title>
        <authorList>
            <person name="Munson-McGee J.H."/>
            <person name="Field E.K."/>
            <person name="Bateson M."/>
            <person name="Rooney C."/>
            <person name="Stepanauskas R."/>
            <person name="Young M.J."/>
        </authorList>
    </citation>
    <scope>NUCLEOTIDE SEQUENCE [LARGE SCALE GENOMIC DNA]</scope>
    <source>
        <strain evidence="3">SCGC AC-742_N10</strain>
    </source>
</reference>
<dbReference type="Gene3D" id="3.30.70.141">
    <property type="entry name" value="Nucleoside diphosphate kinase-like domain"/>
    <property type="match status" value="1"/>
</dbReference>
<evidence type="ECO:0000313" key="3">
    <source>
        <dbReference type="EMBL" id="PVU76251.1"/>
    </source>
</evidence>
<dbReference type="InterPro" id="IPR034907">
    <property type="entry name" value="NDK-like_dom"/>
</dbReference>
<dbReference type="AlphaFoldDB" id="A0A2T9X868"/>
<dbReference type="InterPro" id="IPR036850">
    <property type="entry name" value="NDK-like_dom_sf"/>
</dbReference>
<dbReference type="SUPFAM" id="SSF54919">
    <property type="entry name" value="Nucleoside diphosphate kinase, NDK"/>
    <property type="match status" value="1"/>
</dbReference>
<dbReference type="InterPro" id="IPR023005">
    <property type="entry name" value="Nucleoside_diP_kinase_AS"/>
</dbReference>
<dbReference type="PROSITE" id="PS51374">
    <property type="entry name" value="NDPK_LIKE"/>
    <property type="match status" value="1"/>
</dbReference>
<comment type="caution">
    <text evidence="3">The sequence shown here is derived from an EMBL/GenBank/DDBJ whole genome shotgun (WGS) entry which is preliminary data.</text>
</comment>
<accession>A0A2T9X868</accession>
<dbReference type="Proteomes" id="UP000245638">
    <property type="component" value="Unassembled WGS sequence"/>
</dbReference>
<keyword evidence="3" id="KW-0808">Transferase</keyword>
<protein>
    <submittedName>
        <fullName evidence="3">Nucleoside-diphosphate kinase</fullName>
    </submittedName>
</protein>
<dbReference type="Pfam" id="PF00334">
    <property type="entry name" value="NDK"/>
    <property type="match status" value="1"/>
</dbReference>
<dbReference type="PROSITE" id="PS00469">
    <property type="entry name" value="NDPK"/>
    <property type="match status" value="1"/>
</dbReference>
<evidence type="ECO:0000259" key="2">
    <source>
        <dbReference type="Pfam" id="PF00334"/>
    </source>
</evidence>
<comment type="similarity">
    <text evidence="1">Belongs to the NDK family.</text>
</comment>
<keyword evidence="3" id="KW-0418">Kinase</keyword>
<name>A0A2T9X868_9CREN</name>
<proteinExistence type="inferred from homology"/>
<evidence type="ECO:0000256" key="1">
    <source>
        <dbReference type="PROSITE-ProRule" id="PRU00706"/>
    </source>
</evidence>
<gene>
    <name evidence="3" type="ORF">DDW13_03735</name>
</gene>